<evidence type="ECO:0000256" key="6">
    <source>
        <dbReference type="ARBA" id="ARBA00022989"/>
    </source>
</evidence>
<reference evidence="11 12" key="1">
    <citation type="submission" date="2019-11" db="EMBL/GenBank/DDBJ databases">
        <title>Whole Genome Sequencing and Comparative Genomic Analyses of Lysinibacillus pakistanensis LZH-9, a Halotolerant Strain with Excellent COD Removal Capability.</title>
        <authorList>
            <person name="Zhou H."/>
        </authorList>
    </citation>
    <scope>NUCLEOTIDE SEQUENCE [LARGE SCALE GENOMIC DNA]</scope>
    <source>
        <strain evidence="11 12">LZH-9</strain>
    </source>
</reference>
<dbReference type="SUPFAM" id="SSF81665">
    <property type="entry name" value="Calcium ATPase, transmembrane domain M"/>
    <property type="match status" value="1"/>
</dbReference>
<evidence type="ECO:0000256" key="5">
    <source>
        <dbReference type="ARBA" id="ARBA00022554"/>
    </source>
</evidence>
<feature type="transmembrane region" description="Helical" evidence="9">
    <location>
        <begin position="442"/>
        <end position="460"/>
    </location>
</feature>
<feature type="transmembrane region" description="Helical" evidence="9">
    <location>
        <begin position="466"/>
        <end position="484"/>
    </location>
</feature>
<feature type="transmembrane region" description="Helical" evidence="9">
    <location>
        <begin position="524"/>
        <end position="546"/>
    </location>
</feature>
<dbReference type="Gene3D" id="3.40.630.10">
    <property type="entry name" value="Zn peptidases"/>
    <property type="match status" value="1"/>
</dbReference>
<proteinExistence type="inferred from homology"/>
<evidence type="ECO:0000256" key="7">
    <source>
        <dbReference type="ARBA" id="ARBA00023180"/>
    </source>
</evidence>
<dbReference type="Pfam" id="PF04389">
    <property type="entry name" value="Peptidase_M28"/>
    <property type="match status" value="1"/>
</dbReference>
<evidence type="ECO:0000256" key="1">
    <source>
        <dbReference type="ARBA" id="ARBA00003273"/>
    </source>
</evidence>
<protein>
    <recommendedName>
        <fullName evidence="4">Vacuolar membrane protease</fullName>
    </recommendedName>
    <alternativeName>
        <fullName evidence="8">FXNA-related family protease 1</fullName>
    </alternativeName>
</protein>
<gene>
    <name evidence="11" type="ORF">GDS87_13860</name>
</gene>
<keyword evidence="6 9" id="KW-1133">Transmembrane helix</keyword>
<comment type="similarity">
    <text evidence="3">Belongs to the peptidase M28 family.</text>
</comment>
<feature type="transmembrane region" description="Helical" evidence="9">
    <location>
        <begin position="407"/>
        <end position="430"/>
    </location>
</feature>
<evidence type="ECO:0000313" key="11">
    <source>
        <dbReference type="EMBL" id="QGG51958.1"/>
    </source>
</evidence>
<name>A0ABX6DE98_9BACI</name>
<feature type="transmembrane region" description="Helical" evidence="9">
    <location>
        <begin position="496"/>
        <end position="518"/>
    </location>
</feature>
<organism evidence="11 12">
    <name type="scientific">Lysinibacillus pakistanensis</name>
    <dbReference type="NCBI Taxonomy" id="759811"/>
    <lineage>
        <taxon>Bacteria</taxon>
        <taxon>Bacillati</taxon>
        <taxon>Bacillota</taxon>
        <taxon>Bacilli</taxon>
        <taxon>Bacillales</taxon>
        <taxon>Bacillaceae</taxon>
        <taxon>Lysinibacillus</taxon>
    </lineage>
</organism>
<feature type="domain" description="Peptidase M28" evidence="10">
    <location>
        <begin position="108"/>
        <end position="297"/>
    </location>
</feature>
<keyword evidence="7" id="KW-0325">Glycoprotein</keyword>
<sequence>MEKRKLLIFAILLALLTSFISFSQFLSPSQEEVGETEKDFSSDRALNFLKEVAKEPHPIGSSANKKVRDYIVKHFQDLDIPVEIQSKPVKEIRDEEYAKEIGAKNVENIIAKIQGTSSDDNAILLTAHYDSEIETPGASDDGYGVVTIMEAARALKQLPAPKNTIYFVLTDGEEQGLLGASALQDRADILDEVRVMLNFEARGNTGVPIMFETSSNDLKLAQFYKETVPYPVAYSFASEMYKKMPNDTDFTELKITKKLGYNFANMGGLEAYHAAIDRVENSDEETIRHFGDYALPLVKRFMMMDEKEFQALEDSKGNAIYFPIMKKVLVVYSEKLVIPLMVVLLILTVAIFFFSFNKQVTQIKGLIFSLIASFGSLVSIFIFYFLLIRLLTIVFNVGIDEDGIVMFGTYDSLILTLLVILAIMLSFFLAKWVSKKSRTLNFAISTQVLWIVLAVISSLTFKGISYAFTIPAIISLLLILPIIVKAKWAKGMYHYVVVAGWTVSSILLLGPIMYIIFIAKTISIAPLITVVTALITFSIVGIVNWLTENAYYSTGFHKGSKDYLN</sequence>
<dbReference type="SUPFAM" id="SSF53187">
    <property type="entry name" value="Zn-dependent exopeptidases"/>
    <property type="match status" value="1"/>
</dbReference>
<dbReference type="EMBL" id="CP045835">
    <property type="protein sequence ID" value="QGG51958.1"/>
    <property type="molecule type" value="Genomic_DNA"/>
</dbReference>
<comment type="subcellular location">
    <subcellularLocation>
        <location evidence="2">Vacuole membrane</location>
        <topology evidence="2">Multi-pass membrane protein</topology>
    </subcellularLocation>
</comment>
<dbReference type="InterPro" id="IPR023298">
    <property type="entry name" value="ATPase_P-typ_TM_dom_sf"/>
</dbReference>
<evidence type="ECO:0000256" key="8">
    <source>
        <dbReference type="ARBA" id="ARBA00031512"/>
    </source>
</evidence>
<keyword evidence="9" id="KW-0472">Membrane</keyword>
<dbReference type="InterPro" id="IPR007484">
    <property type="entry name" value="Peptidase_M28"/>
</dbReference>
<keyword evidence="12" id="KW-1185">Reference proteome</keyword>
<dbReference type="RefSeq" id="WP_369592990.1">
    <property type="nucleotide sequence ID" value="NZ_CP045835.1"/>
</dbReference>
<evidence type="ECO:0000256" key="2">
    <source>
        <dbReference type="ARBA" id="ARBA00004128"/>
    </source>
</evidence>
<accession>A0ABX6DE98</accession>
<evidence type="ECO:0000313" key="12">
    <source>
        <dbReference type="Proteomes" id="UP000373269"/>
    </source>
</evidence>
<dbReference type="PANTHER" id="PTHR12147:SF58">
    <property type="entry name" value="VACUOLAR MEMBRANE PROTEASE"/>
    <property type="match status" value="1"/>
</dbReference>
<feature type="transmembrane region" description="Helical" evidence="9">
    <location>
        <begin position="366"/>
        <end position="387"/>
    </location>
</feature>
<comment type="function">
    <text evidence="1">May be involved in vacuolar sorting and osmoregulation.</text>
</comment>
<evidence type="ECO:0000256" key="3">
    <source>
        <dbReference type="ARBA" id="ARBA00010918"/>
    </source>
</evidence>
<evidence type="ECO:0000256" key="4">
    <source>
        <dbReference type="ARBA" id="ARBA00017435"/>
    </source>
</evidence>
<keyword evidence="5" id="KW-0926">Vacuole</keyword>
<dbReference type="InterPro" id="IPR045175">
    <property type="entry name" value="M28_fam"/>
</dbReference>
<keyword evidence="9" id="KW-0812">Transmembrane</keyword>
<dbReference type="Proteomes" id="UP000373269">
    <property type="component" value="Chromosome"/>
</dbReference>
<evidence type="ECO:0000256" key="9">
    <source>
        <dbReference type="SAM" id="Phobius"/>
    </source>
</evidence>
<feature type="transmembrane region" description="Helical" evidence="9">
    <location>
        <begin position="336"/>
        <end position="354"/>
    </location>
</feature>
<evidence type="ECO:0000259" key="10">
    <source>
        <dbReference type="Pfam" id="PF04389"/>
    </source>
</evidence>
<dbReference type="PANTHER" id="PTHR12147">
    <property type="entry name" value="METALLOPEPTIDASE M28 FAMILY MEMBER"/>
    <property type="match status" value="1"/>
</dbReference>